<dbReference type="EMBL" id="JASBWU010000001">
    <property type="protein sequence ID" value="KAJ9125561.1"/>
    <property type="molecule type" value="Genomic_DNA"/>
</dbReference>
<name>A0ACC2XRC2_9TREE</name>
<keyword evidence="2" id="KW-1185">Reference proteome</keyword>
<comment type="caution">
    <text evidence="1">The sequence shown here is derived from an EMBL/GenBank/DDBJ whole genome shotgun (WGS) entry which is preliminary data.</text>
</comment>
<protein>
    <submittedName>
        <fullName evidence="1">Uncharacterized protein</fullName>
    </submittedName>
</protein>
<accession>A0ACC2XRC2</accession>
<organism evidence="1 2">
    <name type="scientific">Naganishia vaughanmartiniae</name>
    <dbReference type="NCBI Taxonomy" id="1424756"/>
    <lineage>
        <taxon>Eukaryota</taxon>
        <taxon>Fungi</taxon>
        <taxon>Dikarya</taxon>
        <taxon>Basidiomycota</taxon>
        <taxon>Agaricomycotina</taxon>
        <taxon>Tremellomycetes</taxon>
        <taxon>Filobasidiales</taxon>
        <taxon>Filobasidiaceae</taxon>
        <taxon>Naganishia</taxon>
    </lineage>
</organism>
<gene>
    <name evidence="1" type="ORF">QFC22_000523</name>
</gene>
<evidence type="ECO:0000313" key="2">
    <source>
        <dbReference type="Proteomes" id="UP001243375"/>
    </source>
</evidence>
<sequence length="624" mass="67778">MVGPLAVVIPEPVIVYPQGTRLHNHNAHNAVGDLENGNREKQVPKRKKPLFTVSLPTPLPIPLISRSTNKQLPHHSYHLHISISHPATLLAYTHKAWLNGSAHFAVHVPRVIVVPADTRGLFVWWRRWIRVEQKDLVIPQGVEDRQTDRLSDFPVIYHALITVRLPVPIQTPDLVPEFAGIPGPDDDLADYITLESYGFHTAALPAVPGHNQDDDDNNNNPAAVGDSHNPPNMETSDGTSRQRQAQTLSRQEKDGKKQLRVSAVASARNPFYNTTLINLAQRPISMPLELGFGIFLSANKQPSAILDQVDADADAGPEKGIEMRSEGKRRKEDRLVKMAEVVTMPLSLHGQERVRIHVEGVVKAGRRHTDDTSEDEDGAALSTFLNNYLQGRSNNVTILGLPAFPIDASPDARINVTNPSSGSSVVPPAWMQRLVSENVHAVIPFPAPSNRTNLIRSVTIEQMKISERAGKMRASGVVVVVATLPQDLAGVEVQVVGVLPDVLVSDGKFEGGGEVDPGTPPYPARAFGRIHPTEFLPAISSPSPDDPTLLIVRAPLHDVPLDILPGRDKVLSDFVAKIVFKGFAEAGIVGNAGVRVDVVGVGKAVEVRKVPVTGVVNVGRPRVV</sequence>
<dbReference type="Proteomes" id="UP001243375">
    <property type="component" value="Unassembled WGS sequence"/>
</dbReference>
<reference evidence="1" key="1">
    <citation type="submission" date="2023-04" db="EMBL/GenBank/DDBJ databases">
        <title>Draft Genome sequencing of Naganishia species isolated from polar environments using Oxford Nanopore Technology.</title>
        <authorList>
            <person name="Leo P."/>
            <person name="Venkateswaran K."/>
        </authorList>
    </citation>
    <scope>NUCLEOTIDE SEQUENCE</scope>
    <source>
        <strain evidence="1">MNA-CCFEE 5425</strain>
    </source>
</reference>
<proteinExistence type="predicted"/>
<evidence type="ECO:0000313" key="1">
    <source>
        <dbReference type="EMBL" id="KAJ9125561.1"/>
    </source>
</evidence>